<evidence type="ECO:0000313" key="2">
    <source>
        <dbReference type="Proteomes" id="UP000717981"/>
    </source>
</evidence>
<dbReference type="AlphaFoldDB" id="A0A921NW16"/>
<sequence>MKDVEILLGDRPGALARMAGALGRAGISIEGGGAWCFGGRAVAHFLFDAAAPVAQVLRAEGITVLAEQPVVTLRLDQARPGQLGAAAAAMAAAGVNLRVQYSDHDHRLVLVADDPATAARVAAEWMRRRPGHPG</sequence>
<dbReference type="EMBL" id="PDWK01000020">
    <property type="protein sequence ID" value="KAF1689498.1"/>
    <property type="molecule type" value="Genomic_DNA"/>
</dbReference>
<proteinExistence type="predicted"/>
<name>A0A921NW16_9GAMM</name>
<dbReference type="SUPFAM" id="SSF55021">
    <property type="entry name" value="ACT-like"/>
    <property type="match status" value="1"/>
</dbReference>
<evidence type="ECO:0008006" key="3">
    <source>
        <dbReference type="Google" id="ProtNLM"/>
    </source>
</evidence>
<comment type="caution">
    <text evidence="1">The sequence shown here is derived from an EMBL/GenBank/DDBJ whole genome shotgun (WGS) entry which is preliminary data.</text>
</comment>
<protein>
    <recommendedName>
        <fullName evidence="3">ACT domain-containing protein</fullName>
    </recommendedName>
</protein>
<dbReference type="Gene3D" id="3.30.2130.10">
    <property type="entry name" value="VC0802-like"/>
    <property type="match status" value="1"/>
</dbReference>
<dbReference type="InterPro" id="IPR045865">
    <property type="entry name" value="ACT-like_dom_sf"/>
</dbReference>
<evidence type="ECO:0000313" key="1">
    <source>
        <dbReference type="EMBL" id="KAF1689498.1"/>
    </source>
</evidence>
<reference evidence="1" key="1">
    <citation type="submission" date="2017-10" db="EMBL/GenBank/DDBJ databases">
        <title>Whole genome sequencing of members of genus Pseudoxanthomonas.</title>
        <authorList>
            <person name="Kumar S."/>
            <person name="Bansal K."/>
            <person name="Kaur A."/>
            <person name="Patil P."/>
            <person name="Sharma S."/>
            <person name="Patil P.B."/>
        </authorList>
    </citation>
    <scope>NUCLEOTIDE SEQUENCE</scope>
    <source>
        <strain evidence="1">DSM 22914</strain>
    </source>
</reference>
<dbReference type="Proteomes" id="UP000717981">
    <property type="component" value="Unassembled WGS sequence"/>
</dbReference>
<dbReference type="OrthoDB" id="1438443at2"/>
<gene>
    <name evidence="1" type="ORF">CR938_05735</name>
</gene>
<keyword evidence="2" id="KW-1185">Reference proteome</keyword>
<organism evidence="1 2">
    <name type="scientific">Pseudoxanthomonas taiwanensis</name>
    <dbReference type="NCBI Taxonomy" id="176598"/>
    <lineage>
        <taxon>Bacteria</taxon>
        <taxon>Pseudomonadati</taxon>
        <taxon>Pseudomonadota</taxon>
        <taxon>Gammaproteobacteria</taxon>
        <taxon>Lysobacterales</taxon>
        <taxon>Lysobacteraceae</taxon>
        <taxon>Pseudoxanthomonas</taxon>
    </lineage>
</organism>
<accession>A0A921NW16</accession>